<gene>
    <name evidence="2" type="ORF">D9613_005658</name>
</gene>
<evidence type="ECO:0000256" key="1">
    <source>
        <dbReference type="SAM" id="MobiDB-lite"/>
    </source>
</evidence>
<dbReference type="EMBL" id="JAACJL010000030">
    <property type="protein sequence ID" value="KAF4617673.1"/>
    <property type="molecule type" value="Genomic_DNA"/>
</dbReference>
<keyword evidence="3" id="KW-1185">Reference proteome</keyword>
<dbReference type="Proteomes" id="UP000521872">
    <property type="component" value="Unassembled WGS sequence"/>
</dbReference>
<proteinExistence type="predicted"/>
<evidence type="ECO:0000313" key="2">
    <source>
        <dbReference type="EMBL" id="KAF4617673.1"/>
    </source>
</evidence>
<feature type="region of interest" description="Disordered" evidence="1">
    <location>
        <begin position="64"/>
        <end position="129"/>
    </location>
</feature>
<reference evidence="2 3" key="1">
    <citation type="submission" date="2019-12" db="EMBL/GenBank/DDBJ databases">
        <authorList>
            <person name="Floudas D."/>
            <person name="Bentzer J."/>
            <person name="Ahren D."/>
            <person name="Johansson T."/>
            <person name="Persson P."/>
            <person name="Tunlid A."/>
        </authorList>
    </citation>
    <scope>NUCLEOTIDE SEQUENCE [LARGE SCALE GENOMIC DNA]</scope>
    <source>
        <strain evidence="2 3">CBS 102.39</strain>
    </source>
</reference>
<sequence length="129" mass="14313">MRRSSSSSCSTMSSGPATDWPGYRPALCGNINQLRRCFLSTTTTAHLLSTLLSIAPRDQHLARITTACDSNGHHPPPRRAPPPSPQPPPQPPQPRTRPSPRLPRPQPRPRPQRPQPSPHHHAHRNHDTP</sequence>
<accession>A0A8H4QVM1</accession>
<comment type="caution">
    <text evidence="2">The sequence shown here is derived from an EMBL/GenBank/DDBJ whole genome shotgun (WGS) entry which is preliminary data.</text>
</comment>
<dbReference type="AlphaFoldDB" id="A0A8H4QVM1"/>
<feature type="compositionally biased region" description="Basic residues" evidence="1">
    <location>
        <begin position="118"/>
        <end position="129"/>
    </location>
</feature>
<protein>
    <submittedName>
        <fullName evidence="2">Uncharacterized protein</fullName>
    </submittedName>
</protein>
<organism evidence="2 3">
    <name type="scientific">Agrocybe pediades</name>
    <dbReference type="NCBI Taxonomy" id="84607"/>
    <lineage>
        <taxon>Eukaryota</taxon>
        <taxon>Fungi</taxon>
        <taxon>Dikarya</taxon>
        <taxon>Basidiomycota</taxon>
        <taxon>Agaricomycotina</taxon>
        <taxon>Agaricomycetes</taxon>
        <taxon>Agaricomycetidae</taxon>
        <taxon>Agaricales</taxon>
        <taxon>Agaricineae</taxon>
        <taxon>Strophariaceae</taxon>
        <taxon>Agrocybe</taxon>
    </lineage>
</organism>
<feature type="region of interest" description="Disordered" evidence="1">
    <location>
        <begin position="1"/>
        <end position="26"/>
    </location>
</feature>
<evidence type="ECO:0000313" key="3">
    <source>
        <dbReference type="Proteomes" id="UP000521872"/>
    </source>
</evidence>
<name>A0A8H4QVM1_9AGAR</name>
<feature type="compositionally biased region" description="Low complexity" evidence="1">
    <location>
        <begin position="1"/>
        <end position="14"/>
    </location>
</feature>
<feature type="compositionally biased region" description="Pro residues" evidence="1">
    <location>
        <begin position="78"/>
        <end position="117"/>
    </location>
</feature>